<proteinExistence type="predicted"/>
<dbReference type="AlphaFoldDB" id="A0A0G1CGH4"/>
<comment type="caution">
    <text evidence="1">The sequence shown here is derived from an EMBL/GenBank/DDBJ whole genome shotgun (WGS) entry which is preliminary data.</text>
</comment>
<reference evidence="1 2" key="1">
    <citation type="journal article" date="2015" name="Nature">
        <title>rRNA introns, odd ribosomes, and small enigmatic genomes across a large radiation of phyla.</title>
        <authorList>
            <person name="Brown C.T."/>
            <person name="Hug L.A."/>
            <person name="Thomas B.C."/>
            <person name="Sharon I."/>
            <person name="Castelle C.J."/>
            <person name="Singh A."/>
            <person name="Wilkins M.J."/>
            <person name="Williams K.H."/>
            <person name="Banfield J.F."/>
        </authorList>
    </citation>
    <scope>NUCLEOTIDE SEQUENCE [LARGE SCALE GENOMIC DNA]</scope>
</reference>
<evidence type="ECO:0000313" key="1">
    <source>
        <dbReference type="EMBL" id="KKS84920.1"/>
    </source>
</evidence>
<accession>A0A0G1CGH4</accession>
<name>A0A0G1CGH4_9BACT</name>
<sequence>MLHFHLVKYARNKAMPYDPETIQLVEKKIAQLDQTP</sequence>
<organism evidence="1 2">
    <name type="scientific">Candidatus Gottesmanbacteria bacterium GW2011_GWA1_43_11</name>
    <dbReference type="NCBI Taxonomy" id="1618436"/>
    <lineage>
        <taxon>Bacteria</taxon>
        <taxon>Candidatus Gottesmaniibacteriota</taxon>
    </lineage>
</organism>
<protein>
    <submittedName>
        <fullName evidence="1">Uncharacterized protein</fullName>
    </submittedName>
</protein>
<evidence type="ECO:0000313" key="2">
    <source>
        <dbReference type="Proteomes" id="UP000034543"/>
    </source>
</evidence>
<gene>
    <name evidence="1" type="ORF">UV59_C0012G0013</name>
</gene>
<dbReference type="EMBL" id="LCFB01000012">
    <property type="protein sequence ID" value="KKS84920.1"/>
    <property type="molecule type" value="Genomic_DNA"/>
</dbReference>
<dbReference type="Proteomes" id="UP000034543">
    <property type="component" value="Unassembled WGS sequence"/>
</dbReference>